<sequence length="105" mass="12526">MMFLCTARFDIESEQLAWVNEYLSTQEKQAENERKDAEKTKDEVFDFISDEGKILLCLKLFKPRNLLLYLSVSVYLGREELRLCSIVLSNWMIPMRFLYLIITIY</sequence>
<dbReference type="Proteomes" id="UP001610334">
    <property type="component" value="Unassembled WGS sequence"/>
</dbReference>
<comment type="caution">
    <text evidence="1">The sequence shown here is derived from an EMBL/GenBank/DDBJ whole genome shotgun (WGS) entry which is preliminary data.</text>
</comment>
<organism evidence="1 2">
    <name type="scientific">Aspergillus granulosus</name>
    <dbReference type="NCBI Taxonomy" id="176169"/>
    <lineage>
        <taxon>Eukaryota</taxon>
        <taxon>Fungi</taxon>
        <taxon>Dikarya</taxon>
        <taxon>Ascomycota</taxon>
        <taxon>Pezizomycotina</taxon>
        <taxon>Eurotiomycetes</taxon>
        <taxon>Eurotiomycetidae</taxon>
        <taxon>Eurotiales</taxon>
        <taxon>Aspergillaceae</taxon>
        <taxon>Aspergillus</taxon>
        <taxon>Aspergillus subgen. Nidulantes</taxon>
    </lineage>
</organism>
<keyword evidence="2" id="KW-1185">Reference proteome</keyword>
<gene>
    <name evidence="1" type="ORF">BJX63DRAFT_139802</name>
</gene>
<protein>
    <submittedName>
        <fullName evidence="1">Uncharacterized protein</fullName>
    </submittedName>
</protein>
<evidence type="ECO:0000313" key="1">
    <source>
        <dbReference type="EMBL" id="KAL2801932.1"/>
    </source>
</evidence>
<dbReference type="EMBL" id="JBFXLT010000223">
    <property type="protein sequence ID" value="KAL2801932.1"/>
    <property type="molecule type" value="Genomic_DNA"/>
</dbReference>
<name>A0ABR4GSM9_9EURO</name>
<reference evidence="1 2" key="1">
    <citation type="submission" date="2024-07" db="EMBL/GenBank/DDBJ databases">
        <title>Section-level genome sequencing and comparative genomics of Aspergillus sections Usti and Cavernicolus.</title>
        <authorList>
            <consortium name="Lawrence Berkeley National Laboratory"/>
            <person name="Nybo J.L."/>
            <person name="Vesth T.C."/>
            <person name="Theobald S."/>
            <person name="Frisvad J.C."/>
            <person name="Larsen T.O."/>
            <person name="Kjaerboelling I."/>
            <person name="Rothschild-Mancinelli K."/>
            <person name="Lyhne E.K."/>
            <person name="Kogle M.E."/>
            <person name="Barry K."/>
            <person name="Clum A."/>
            <person name="Na H."/>
            <person name="Ledsgaard L."/>
            <person name="Lin J."/>
            <person name="Lipzen A."/>
            <person name="Kuo A."/>
            <person name="Riley R."/>
            <person name="Mondo S."/>
            <person name="Labutti K."/>
            <person name="Haridas S."/>
            <person name="Pangalinan J."/>
            <person name="Salamov A.A."/>
            <person name="Simmons B.A."/>
            <person name="Magnuson J.K."/>
            <person name="Chen J."/>
            <person name="Drula E."/>
            <person name="Henrissat B."/>
            <person name="Wiebenga A."/>
            <person name="Lubbers R.J."/>
            <person name="Gomes A.C."/>
            <person name="Makela M.R."/>
            <person name="Stajich J."/>
            <person name="Grigoriev I.V."/>
            <person name="Mortensen U.H."/>
            <person name="De Vries R.P."/>
            <person name="Baker S.E."/>
            <person name="Andersen M.R."/>
        </authorList>
    </citation>
    <scope>NUCLEOTIDE SEQUENCE [LARGE SCALE GENOMIC DNA]</scope>
    <source>
        <strain evidence="1 2">CBS 588.65</strain>
    </source>
</reference>
<evidence type="ECO:0000313" key="2">
    <source>
        <dbReference type="Proteomes" id="UP001610334"/>
    </source>
</evidence>
<accession>A0ABR4GSM9</accession>
<proteinExistence type="predicted"/>